<evidence type="ECO:0000259" key="2">
    <source>
        <dbReference type="Pfam" id="PF17921"/>
    </source>
</evidence>
<organism evidence="3 4">
    <name type="scientific">Portunus trituberculatus</name>
    <name type="common">Swimming crab</name>
    <name type="synonym">Neptunus trituberculatus</name>
    <dbReference type="NCBI Taxonomy" id="210409"/>
    <lineage>
        <taxon>Eukaryota</taxon>
        <taxon>Metazoa</taxon>
        <taxon>Ecdysozoa</taxon>
        <taxon>Arthropoda</taxon>
        <taxon>Crustacea</taxon>
        <taxon>Multicrustacea</taxon>
        <taxon>Malacostraca</taxon>
        <taxon>Eumalacostraca</taxon>
        <taxon>Eucarida</taxon>
        <taxon>Decapoda</taxon>
        <taxon>Pleocyemata</taxon>
        <taxon>Brachyura</taxon>
        <taxon>Eubrachyura</taxon>
        <taxon>Portunoidea</taxon>
        <taxon>Portunidae</taxon>
        <taxon>Portuninae</taxon>
        <taxon>Portunus</taxon>
    </lineage>
</organism>
<evidence type="ECO:0000256" key="1">
    <source>
        <dbReference type="ARBA" id="ARBA00012493"/>
    </source>
</evidence>
<sequence>MEDDKLYRCRRGNWVEIVTSPSQAYEILKIIHEANGSHIGIVKTKSRVSMKYYWYGMSHDVIDYVSLCLTCQQSEKFKKPSHTSTQTISDPLEIEGMELSGKFLVYYLLYGTEFCYVEYYYLCC</sequence>
<keyword evidence="4" id="KW-1185">Reference proteome</keyword>
<dbReference type="FunFam" id="1.10.340.70:FF:000001">
    <property type="entry name" value="Retrovirus-related Pol polyprotein from transposon gypsy-like Protein"/>
    <property type="match status" value="1"/>
</dbReference>
<dbReference type="AlphaFoldDB" id="A0A5B7EJL2"/>
<comment type="caution">
    <text evidence="3">The sequence shown here is derived from an EMBL/GenBank/DDBJ whole genome shotgun (WGS) entry which is preliminary data.</text>
</comment>
<dbReference type="InterPro" id="IPR041588">
    <property type="entry name" value="Integrase_H2C2"/>
</dbReference>
<gene>
    <name evidence="3" type="ORF">E2C01_028017</name>
</gene>
<dbReference type="Gene3D" id="1.10.340.70">
    <property type="match status" value="1"/>
</dbReference>
<proteinExistence type="predicted"/>
<feature type="domain" description="Integrase zinc-binding" evidence="2">
    <location>
        <begin position="22"/>
        <end position="74"/>
    </location>
</feature>
<dbReference type="GO" id="GO:0003964">
    <property type="term" value="F:RNA-directed DNA polymerase activity"/>
    <property type="evidence" value="ECO:0007669"/>
    <property type="project" value="UniProtKB-EC"/>
</dbReference>
<accession>A0A5B7EJL2</accession>
<dbReference type="PANTHER" id="PTHR37984">
    <property type="entry name" value="PROTEIN CBG26694"/>
    <property type="match status" value="1"/>
</dbReference>
<dbReference type="Pfam" id="PF17921">
    <property type="entry name" value="Integrase_H2C2"/>
    <property type="match status" value="1"/>
</dbReference>
<evidence type="ECO:0000313" key="4">
    <source>
        <dbReference type="Proteomes" id="UP000324222"/>
    </source>
</evidence>
<evidence type="ECO:0000313" key="3">
    <source>
        <dbReference type="EMBL" id="MPC34621.1"/>
    </source>
</evidence>
<reference evidence="3 4" key="1">
    <citation type="submission" date="2019-05" db="EMBL/GenBank/DDBJ databases">
        <title>Another draft genome of Portunus trituberculatus and its Hox gene families provides insights of decapod evolution.</title>
        <authorList>
            <person name="Jeong J.-H."/>
            <person name="Song I."/>
            <person name="Kim S."/>
            <person name="Choi T."/>
            <person name="Kim D."/>
            <person name="Ryu S."/>
            <person name="Kim W."/>
        </authorList>
    </citation>
    <scope>NUCLEOTIDE SEQUENCE [LARGE SCALE GENOMIC DNA]</scope>
    <source>
        <tissue evidence="3">Muscle</tissue>
    </source>
</reference>
<protein>
    <recommendedName>
        <fullName evidence="1">RNA-directed DNA polymerase</fullName>
        <ecNumber evidence="1">2.7.7.49</ecNumber>
    </recommendedName>
</protein>
<dbReference type="OrthoDB" id="8196774at2759"/>
<dbReference type="EMBL" id="VSRR010003093">
    <property type="protein sequence ID" value="MPC34621.1"/>
    <property type="molecule type" value="Genomic_DNA"/>
</dbReference>
<dbReference type="PANTHER" id="PTHR37984:SF15">
    <property type="entry name" value="INTEGRASE CATALYTIC DOMAIN-CONTAINING PROTEIN"/>
    <property type="match status" value="1"/>
</dbReference>
<name>A0A5B7EJL2_PORTR</name>
<dbReference type="Proteomes" id="UP000324222">
    <property type="component" value="Unassembled WGS sequence"/>
</dbReference>
<dbReference type="EC" id="2.7.7.49" evidence="1"/>
<dbReference type="InterPro" id="IPR050951">
    <property type="entry name" value="Retrovirus_Pol_polyprotein"/>
</dbReference>